<dbReference type="InterPro" id="IPR015500">
    <property type="entry name" value="Peptidase_S8_subtilisin-rel"/>
</dbReference>
<keyword evidence="2 7" id="KW-0732">Signal</keyword>
<feature type="compositionally biased region" description="Low complexity" evidence="6">
    <location>
        <begin position="107"/>
        <end position="117"/>
    </location>
</feature>
<accession>A0ABR4R5G9</accession>
<dbReference type="Proteomes" id="UP000025748">
    <property type="component" value="Unassembled WGS sequence"/>
</dbReference>
<feature type="chain" id="PRO_5045713882" evidence="7">
    <location>
        <begin position="30"/>
        <end position="1104"/>
    </location>
</feature>
<dbReference type="PANTHER" id="PTHR42884">
    <property type="entry name" value="PROPROTEIN CONVERTASE SUBTILISIN/KEXIN-RELATED"/>
    <property type="match status" value="1"/>
</dbReference>
<evidence type="ECO:0000256" key="1">
    <source>
        <dbReference type="ARBA" id="ARBA00022670"/>
    </source>
</evidence>
<organism evidence="9 10">
    <name type="scientific">Bordetella hinzii OH87 BAL007II</name>
    <dbReference type="NCBI Taxonomy" id="1331262"/>
    <lineage>
        <taxon>Bacteria</taxon>
        <taxon>Pseudomonadati</taxon>
        <taxon>Pseudomonadota</taxon>
        <taxon>Betaproteobacteria</taxon>
        <taxon>Burkholderiales</taxon>
        <taxon>Alcaligenaceae</taxon>
        <taxon>Bordetella</taxon>
    </lineage>
</organism>
<feature type="compositionally biased region" description="Pro residues" evidence="6">
    <location>
        <begin position="133"/>
        <end position="148"/>
    </location>
</feature>
<evidence type="ECO:0000256" key="3">
    <source>
        <dbReference type="ARBA" id="ARBA00022801"/>
    </source>
</evidence>
<feature type="compositionally biased region" description="Pro residues" evidence="6">
    <location>
        <begin position="45"/>
        <end position="67"/>
    </location>
</feature>
<dbReference type="PROSITE" id="PS00138">
    <property type="entry name" value="SUBTILASE_SER"/>
    <property type="match status" value="1"/>
</dbReference>
<dbReference type="Pfam" id="PF03797">
    <property type="entry name" value="Autotransporter"/>
    <property type="match status" value="1"/>
</dbReference>
<proteinExistence type="inferred from homology"/>
<dbReference type="PANTHER" id="PTHR42884:SF14">
    <property type="entry name" value="NEUROENDOCRINE CONVERTASE 1"/>
    <property type="match status" value="1"/>
</dbReference>
<dbReference type="CDD" id="cd04848">
    <property type="entry name" value="Peptidases_S8_Autotransporter_serine_protease_like"/>
    <property type="match status" value="1"/>
</dbReference>
<dbReference type="SMART" id="SM00869">
    <property type="entry name" value="Autotransporter"/>
    <property type="match status" value="1"/>
</dbReference>
<keyword evidence="4 5" id="KW-0720">Serine protease</keyword>
<keyword evidence="3 5" id="KW-0378">Hydrolase</keyword>
<dbReference type="Pfam" id="PF12951">
    <property type="entry name" value="PATR"/>
    <property type="match status" value="1"/>
</dbReference>
<dbReference type="PROSITE" id="PS51208">
    <property type="entry name" value="AUTOTRANSPORTER"/>
    <property type="match status" value="1"/>
</dbReference>
<evidence type="ECO:0000256" key="6">
    <source>
        <dbReference type="SAM" id="MobiDB-lite"/>
    </source>
</evidence>
<dbReference type="InterPro" id="IPR036852">
    <property type="entry name" value="Peptidase_S8/S53_dom_sf"/>
</dbReference>
<feature type="region of interest" description="Disordered" evidence="6">
    <location>
        <begin position="33"/>
        <end position="165"/>
    </location>
</feature>
<dbReference type="InterPro" id="IPR013425">
    <property type="entry name" value="Autotrns_rpt"/>
</dbReference>
<dbReference type="SUPFAM" id="SSF52743">
    <property type="entry name" value="Subtilisin-like"/>
    <property type="match status" value="1"/>
</dbReference>
<name>A0ABR4R5G9_9BORD</name>
<dbReference type="SUPFAM" id="SSF103515">
    <property type="entry name" value="Autotransporter"/>
    <property type="match status" value="1"/>
</dbReference>
<feature type="active site" description="Charge relay system" evidence="5">
    <location>
        <position position="259"/>
    </location>
</feature>
<evidence type="ECO:0000313" key="10">
    <source>
        <dbReference type="Proteomes" id="UP000025748"/>
    </source>
</evidence>
<dbReference type="PROSITE" id="PS51892">
    <property type="entry name" value="SUBTILASE"/>
    <property type="match status" value="1"/>
</dbReference>
<dbReference type="NCBIfam" id="TIGR02601">
    <property type="entry name" value="autotrns_rpt"/>
    <property type="match status" value="1"/>
</dbReference>
<dbReference type="EC" id="3.4.21.-" evidence="9"/>
<evidence type="ECO:0000313" key="9">
    <source>
        <dbReference type="EMBL" id="KCB25818.1"/>
    </source>
</evidence>
<comment type="similarity">
    <text evidence="5">Belongs to the peptidase S8 family.</text>
</comment>
<feature type="active site" description="Charge relay system" evidence="5">
    <location>
        <position position="466"/>
    </location>
</feature>
<dbReference type="InterPro" id="IPR023828">
    <property type="entry name" value="Peptidase_S8_Ser-AS"/>
</dbReference>
<evidence type="ECO:0000256" key="2">
    <source>
        <dbReference type="ARBA" id="ARBA00022729"/>
    </source>
</evidence>
<evidence type="ECO:0000259" key="8">
    <source>
        <dbReference type="PROSITE" id="PS51208"/>
    </source>
</evidence>
<dbReference type="GO" id="GO:0016787">
    <property type="term" value="F:hydrolase activity"/>
    <property type="evidence" value="ECO:0007669"/>
    <property type="project" value="UniProtKB-KW"/>
</dbReference>
<gene>
    <name evidence="9" type="ORF">L544_1496</name>
</gene>
<dbReference type="EMBL" id="JHEM01000003">
    <property type="protein sequence ID" value="KCB25818.1"/>
    <property type="molecule type" value="Genomic_DNA"/>
</dbReference>
<feature type="domain" description="Autotransporter" evidence="8">
    <location>
        <begin position="822"/>
        <end position="1104"/>
    </location>
</feature>
<evidence type="ECO:0000256" key="5">
    <source>
        <dbReference type="PROSITE-ProRule" id="PRU01240"/>
    </source>
</evidence>
<evidence type="ECO:0000256" key="7">
    <source>
        <dbReference type="SAM" id="SignalP"/>
    </source>
</evidence>
<dbReference type="InterPro" id="IPR034061">
    <property type="entry name" value="Peptidases_S8_Autotransporter"/>
</dbReference>
<protein>
    <submittedName>
        <fullName evidence="9">Peptidase, S8/S53 family</fullName>
        <ecNumber evidence="9">3.4.21.-</ecNumber>
    </submittedName>
</protein>
<sequence>MPAPFFPPGPLRLRRRHRAALLLSCTTLAACGGGGGGGGTIAPSSPTPSSPAPSLPAPLPAVPPAPVHQPALMPAPEPDEAPPADNPHAPPIGGEGGGDGGGDAGHAGEAAGAGEPAANPPAIDPPAANLPADDPPVGDPPLPPPGDVPPAEDKRANPPALASRSWDDFLLGPMSAHRRPADTRYNVSSVFPNTQAARYNLINLKPARDAGLTGQGVRVGVIDNGVKPGPPVVNVDQGQSADYTNGVAGPYNEANQGDHGTQVAQVLAAQEDRNRQMQELNAPTAVNHYLGGIAPGATILSANISLAPNSRQLSERSLLAAWRDLSAQGVRLFNNSLGSDSGAASVQVFRSYQRAYRNASAANKPLTLVGTIKQIVDQGGLFIFAAGNGDLGVGQSDPAAEALLPLIEPSLQKGFIAVIGVELNNQISPWADRCGNAADWCMAASGYGDFLPADPDQFANQQRGTSFSAPQVTGAAALLLEKYPWMSNDNLRTTLLTTATDLGERGVDSIYGWGLLNIGRAVQGPAQFAFGEFHAALQRGASDRYVFGNNISGPGGLRVSGQGALVLAGANTYAGDTVIDGGILDVLGSITSSVQINRGGTLTGVGRTGPVNNDGALYNAEKGLTIDGNYRQSAQGTLITDIGAGALRVRHGAELAGRLHIHGIRTGYVARAGQTHVVLSAGDQVTGAFDSFTHAPTLLLEAKLGYHARRVEVDLQRIDARLAARRLEPDARRPQVLSAAGNLERVMQGLDDAMANAPLGARALPAAPLAEQALLGGAAALQGIRDPERLQRSLYSLSGSVYANAAALQSLAQDQALDDFGQQLGGKGLFAQYQHQQVRWHPSGLDGRQGSHAVTLGLSERLNPDWSAAAGLAIADRRWQEDFQAPDRDRSRGTAIGLMFGLRQDLGQDWHLKYLAGLSSYRHRVDRHIWFDETAEAVGADAQGHALQAAALLGKAWQPTPDSQLTPEVGVMLNHTRQRGFTESAGRGYGLRALAHQVTVPSLVGRLAGTHDTAIGSMPLRLNASLQVRHDLRGRDFRTDGGFAAMPMTQARSGQWGLARTRWGLGLGMQVAATAALQLGLAYQGEWSRDWATHGMIAHMRYTF</sequence>
<reference evidence="9 10" key="1">
    <citation type="submission" date="2014-03" db="EMBL/GenBank/DDBJ databases">
        <title>Genome sequence of Bordetella hinzii.</title>
        <authorList>
            <person name="Register K."/>
            <person name="Harvill E."/>
            <person name="Goodfield L.L."/>
            <person name="Ivanov Y.V."/>
            <person name="Meyer J.A."/>
            <person name="Muse S.J."/>
            <person name="Jacobs N."/>
            <person name="Bendor L."/>
            <person name="Smallridge W.E."/>
            <person name="Brinkac L.M."/>
            <person name="Sanka R."/>
            <person name="Kim M."/>
            <person name="Losada L."/>
        </authorList>
    </citation>
    <scope>NUCLEOTIDE SEQUENCE [LARGE SCALE GENOMIC DNA]</scope>
    <source>
        <strain evidence="9 10">OH87 BAL007II</strain>
    </source>
</reference>
<dbReference type="Gene3D" id="3.40.50.200">
    <property type="entry name" value="Peptidase S8/S53 domain"/>
    <property type="match status" value="1"/>
</dbReference>
<dbReference type="PRINTS" id="PR00723">
    <property type="entry name" value="SUBTILISIN"/>
</dbReference>
<dbReference type="Gene3D" id="2.40.128.130">
    <property type="entry name" value="Autotransporter beta-domain"/>
    <property type="match status" value="1"/>
</dbReference>
<dbReference type="InterPro" id="IPR036709">
    <property type="entry name" value="Autotransporte_beta_dom_sf"/>
</dbReference>
<dbReference type="InterPro" id="IPR005546">
    <property type="entry name" value="Autotransporte_beta"/>
</dbReference>
<dbReference type="Pfam" id="PF00082">
    <property type="entry name" value="Peptidase_S8"/>
    <property type="match status" value="1"/>
</dbReference>
<feature type="compositionally biased region" description="Gly residues" evidence="6">
    <location>
        <begin position="93"/>
        <end position="105"/>
    </location>
</feature>
<feature type="active site" description="Charge relay system" evidence="5">
    <location>
        <position position="223"/>
    </location>
</feature>
<keyword evidence="10" id="KW-1185">Reference proteome</keyword>
<keyword evidence="1 5" id="KW-0645">Protease</keyword>
<feature type="signal peptide" evidence="7">
    <location>
        <begin position="1"/>
        <end position="29"/>
    </location>
</feature>
<evidence type="ECO:0000256" key="4">
    <source>
        <dbReference type="ARBA" id="ARBA00022825"/>
    </source>
</evidence>
<dbReference type="InterPro" id="IPR000209">
    <property type="entry name" value="Peptidase_S8/S53_dom"/>
</dbReference>
<comment type="caution">
    <text evidence="9">The sequence shown here is derived from an EMBL/GenBank/DDBJ whole genome shotgun (WGS) entry which is preliminary data.</text>
</comment>